<dbReference type="InterPro" id="IPR017900">
    <property type="entry name" value="4Fe4S_Fe_S_CS"/>
</dbReference>
<dbReference type="PROSITE" id="PS51318">
    <property type="entry name" value="TAT"/>
    <property type="match status" value="1"/>
</dbReference>
<evidence type="ECO:0000313" key="7">
    <source>
        <dbReference type="EMBL" id="QDU82336.1"/>
    </source>
</evidence>
<keyword evidence="4" id="KW-0411">Iron-sulfur</keyword>
<protein>
    <submittedName>
        <fullName evidence="7">Tetrathionate reductase subunit B</fullName>
    </submittedName>
</protein>
<dbReference type="PROSITE" id="PS00198">
    <property type="entry name" value="4FE4S_FER_1"/>
    <property type="match status" value="1"/>
</dbReference>
<dbReference type="GO" id="GO:0051539">
    <property type="term" value="F:4 iron, 4 sulfur cluster binding"/>
    <property type="evidence" value="ECO:0007669"/>
    <property type="project" value="UniProtKB-KW"/>
</dbReference>
<dbReference type="Proteomes" id="UP000317178">
    <property type="component" value="Chromosome"/>
</dbReference>
<dbReference type="PANTHER" id="PTHR43177:SF3">
    <property type="entry name" value="PROTEIN NRFC HOMOLOG"/>
    <property type="match status" value="1"/>
</dbReference>
<evidence type="ECO:0000256" key="2">
    <source>
        <dbReference type="ARBA" id="ARBA00022723"/>
    </source>
</evidence>
<dbReference type="PANTHER" id="PTHR43177">
    <property type="entry name" value="PROTEIN NRFC"/>
    <property type="match status" value="1"/>
</dbReference>
<dbReference type="Gene3D" id="3.30.70.20">
    <property type="match status" value="2"/>
</dbReference>
<keyword evidence="2" id="KW-0479">Metal-binding</keyword>
<feature type="domain" description="4Fe-4S ferredoxin-type" evidence="6">
    <location>
        <begin position="208"/>
        <end position="237"/>
    </location>
</feature>
<feature type="region of interest" description="Disordered" evidence="5">
    <location>
        <begin position="1"/>
        <end position="29"/>
    </location>
</feature>
<dbReference type="GO" id="GO:0046872">
    <property type="term" value="F:metal ion binding"/>
    <property type="evidence" value="ECO:0007669"/>
    <property type="project" value="UniProtKB-KW"/>
</dbReference>
<dbReference type="OrthoDB" id="9779457at2"/>
<accession>A0A518CSZ5</accession>
<dbReference type="RefSeq" id="WP_144998433.1">
    <property type="nucleotide sequence ID" value="NZ_CP036281.1"/>
</dbReference>
<feature type="compositionally biased region" description="Polar residues" evidence="5">
    <location>
        <begin position="1"/>
        <end position="25"/>
    </location>
</feature>
<name>A0A518CSZ5_9PLAN</name>
<keyword evidence="3" id="KW-0408">Iron</keyword>
<organism evidence="7 8">
    <name type="scientific">Polystyrenella longa</name>
    <dbReference type="NCBI Taxonomy" id="2528007"/>
    <lineage>
        <taxon>Bacteria</taxon>
        <taxon>Pseudomonadati</taxon>
        <taxon>Planctomycetota</taxon>
        <taxon>Planctomycetia</taxon>
        <taxon>Planctomycetales</taxon>
        <taxon>Planctomycetaceae</taxon>
        <taxon>Polystyrenella</taxon>
    </lineage>
</organism>
<dbReference type="SUPFAM" id="SSF54862">
    <property type="entry name" value="4Fe-4S ferredoxins"/>
    <property type="match status" value="1"/>
</dbReference>
<dbReference type="CDD" id="cd10551">
    <property type="entry name" value="PsrB"/>
    <property type="match status" value="1"/>
</dbReference>
<proteinExistence type="predicted"/>
<dbReference type="AlphaFoldDB" id="A0A518CSZ5"/>
<dbReference type="InterPro" id="IPR006311">
    <property type="entry name" value="TAT_signal"/>
</dbReference>
<evidence type="ECO:0000256" key="1">
    <source>
        <dbReference type="ARBA" id="ARBA00022485"/>
    </source>
</evidence>
<dbReference type="Pfam" id="PF13247">
    <property type="entry name" value="Fer4_11"/>
    <property type="match status" value="2"/>
</dbReference>
<evidence type="ECO:0000256" key="3">
    <source>
        <dbReference type="ARBA" id="ARBA00023004"/>
    </source>
</evidence>
<gene>
    <name evidence="7" type="primary">ttrB_2</name>
    <name evidence="7" type="ORF">Pla110_40910</name>
</gene>
<keyword evidence="1" id="KW-0004">4Fe-4S</keyword>
<evidence type="ECO:0000313" key="8">
    <source>
        <dbReference type="Proteomes" id="UP000317178"/>
    </source>
</evidence>
<sequence>MSNEPANSDGPTNSSGKQTPDSDQNLLPILGQPTSRRTALKAAGAALGLAAFGKAVSPLMVIPENVSVDEFLQRHYKELTDEDKQKIFTRMEKETKESYGAEVSISDPQPIPGVRYGYAISLSKCNGNGKCMEACHEENNHHRGVDQSYIRILEMPKGTMDMEQGNTTYDHTVPQDDKFYMPVQCQQCDNPPCVTVCPVEATWKEDDGIVVVDYNWCIGCRYCEAACPYHARRFNWEQPEIPAEEVNPDQGYLSNRIRPQGTMEKCHFCLHRTREGRLPACLEACPTGARVFGDLNDPESPINYVLQNKRVFVLKEELGTQPSFFYFFD</sequence>
<dbReference type="KEGG" id="plon:Pla110_40910"/>
<dbReference type="InterPro" id="IPR050954">
    <property type="entry name" value="ET_IronSulfur_Cluster-Binding"/>
</dbReference>
<evidence type="ECO:0000256" key="4">
    <source>
        <dbReference type="ARBA" id="ARBA00023014"/>
    </source>
</evidence>
<evidence type="ECO:0000256" key="5">
    <source>
        <dbReference type="SAM" id="MobiDB-lite"/>
    </source>
</evidence>
<evidence type="ECO:0000259" key="6">
    <source>
        <dbReference type="PROSITE" id="PS51379"/>
    </source>
</evidence>
<dbReference type="PROSITE" id="PS51379">
    <property type="entry name" value="4FE4S_FER_2"/>
    <property type="match status" value="1"/>
</dbReference>
<dbReference type="InterPro" id="IPR017896">
    <property type="entry name" value="4Fe4S_Fe-S-bd"/>
</dbReference>
<reference evidence="7 8" key="1">
    <citation type="submission" date="2019-02" db="EMBL/GenBank/DDBJ databases">
        <title>Deep-cultivation of Planctomycetes and their phenomic and genomic characterization uncovers novel biology.</title>
        <authorList>
            <person name="Wiegand S."/>
            <person name="Jogler M."/>
            <person name="Boedeker C."/>
            <person name="Pinto D."/>
            <person name="Vollmers J."/>
            <person name="Rivas-Marin E."/>
            <person name="Kohn T."/>
            <person name="Peeters S.H."/>
            <person name="Heuer A."/>
            <person name="Rast P."/>
            <person name="Oberbeckmann S."/>
            <person name="Bunk B."/>
            <person name="Jeske O."/>
            <person name="Meyerdierks A."/>
            <person name="Storesund J.E."/>
            <person name="Kallscheuer N."/>
            <person name="Luecker S."/>
            <person name="Lage O.M."/>
            <person name="Pohl T."/>
            <person name="Merkel B.J."/>
            <person name="Hornburger P."/>
            <person name="Mueller R.-W."/>
            <person name="Bruemmer F."/>
            <person name="Labrenz M."/>
            <person name="Spormann A.M."/>
            <person name="Op den Camp H."/>
            <person name="Overmann J."/>
            <person name="Amann R."/>
            <person name="Jetten M.S.M."/>
            <person name="Mascher T."/>
            <person name="Medema M.H."/>
            <person name="Devos D.P."/>
            <person name="Kaster A.-K."/>
            <person name="Ovreas L."/>
            <person name="Rohde M."/>
            <person name="Galperin M.Y."/>
            <person name="Jogler C."/>
        </authorList>
    </citation>
    <scope>NUCLEOTIDE SEQUENCE [LARGE SCALE GENOMIC DNA]</scope>
    <source>
        <strain evidence="7 8">Pla110</strain>
    </source>
</reference>
<keyword evidence="8" id="KW-1185">Reference proteome</keyword>
<dbReference type="EMBL" id="CP036281">
    <property type="protein sequence ID" value="QDU82336.1"/>
    <property type="molecule type" value="Genomic_DNA"/>
</dbReference>